<keyword evidence="2 9" id="KW-0436">Ligase</keyword>
<keyword evidence="6 9" id="KW-0030">Aminoacyl-tRNA synthetase</keyword>
<dbReference type="NCBIfam" id="NF011499">
    <property type="entry name" value="PRK14908.1"/>
    <property type="match status" value="1"/>
</dbReference>
<dbReference type="PRINTS" id="PR01044">
    <property type="entry name" value="TRNASYNTHGA"/>
</dbReference>
<evidence type="ECO:0000256" key="6">
    <source>
        <dbReference type="ARBA" id="ARBA00023146"/>
    </source>
</evidence>
<dbReference type="CDD" id="cd00733">
    <property type="entry name" value="GlyRS_alpha_core"/>
    <property type="match status" value="1"/>
</dbReference>
<evidence type="ECO:0000256" key="9">
    <source>
        <dbReference type="HAMAP-Rule" id="MF_00255"/>
    </source>
</evidence>
<dbReference type="PROSITE" id="PS50861">
    <property type="entry name" value="AA_TRNA_LIGASE_II_GLYAB"/>
    <property type="match status" value="2"/>
</dbReference>
<evidence type="ECO:0000256" key="2">
    <source>
        <dbReference type="ARBA" id="ARBA00022598"/>
    </source>
</evidence>
<dbReference type="HAMAP" id="MF_00255">
    <property type="entry name" value="Gly_tRNA_synth_beta"/>
    <property type="match status" value="1"/>
</dbReference>
<gene>
    <name evidence="8" type="primary">glyQ</name>
    <name evidence="9" type="synonym">glyS</name>
    <name evidence="10" type="ordered locus">Intca_0538</name>
</gene>
<dbReference type="SUPFAM" id="SSF109604">
    <property type="entry name" value="HD-domain/PDEase-like"/>
    <property type="match status" value="1"/>
</dbReference>
<protein>
    <recommendedName>
        <fullName evidence="8 9">Multifunctional fusion protein</fullName>
    </recommendedName>
    <domain>
        <recommendedName>
            <fullName evidence="9">Glycine--tRNA ligase beta subunit</fullName>
            <ecNumber evidence="9">6.1.1.14</ecNumber>
        </recommendedName>
        <alternativeName>
            <fullName evidence="9">Glycyl-tRNA synthetase beta subunit</fullName>
            <shortName evidence="9">GlyRS</shortName>
        </alternativeName>
    </domain>
    <domain>
        <recommendedName>
            <fullName evidence="8">Glycine--tRNA ligase alpha subunit</fullName>
        </recommendedName>
        <alternativeName>
            <fullName evidence="8">Glycyl-tRNA synthetase alpha subunit</fullName>
        </alternativeName>
    </domain>
</protein>
<reference evidence="10 11" key="1">
    <citation type="journal article" date="2010" name="Stand. Genomic Sci.">
        <title>Complete genome sequence of Intrasporangium calvum type strain (7 KIP).</title>
        <authorList>
            <person name="Del Rio T.G."/>
            <person name="Chertkov O."/>
            <person name="Yasawong M."/>
            <person name="Lucas S."/>
            <person name="Deshpande S."/>
            <person name="Cheng J.F."/>
            <person name="Detter C."/>
            <person name="Tapia R."/>
            <person name="Han C."/>
            <person name="Goodwin L."/>
            <person name="Pitluck S."/>
            <person name="Liolios K."/>
            <person name="Ivanova N."/>
            <person name="Mavromatis K."/>
            <person name="Pati A."/>
            <person name="Chen A."/>
            <person name="Palaniappan K."/>
            <person name="Land M."/>
            <person name="Hauser L."/>
            <person name="Chang Y.J."/>
            <person name="Jeffries C.D."/>
            <person name="Rohde M."/>
            <person name="Pukall R."/>
            <person name="Sikorski J."/>
            <person name="Goker M."/>
            <person name="Woyke T."/>
            <person name="Bristow J."/>
            <person name="Eisen J.A."/>
            <person name="Markowitz V."/>
            <person name="Hugenholtz P."/>
            <person name="Kyrpides N.C."/>
            <person name="Klenk H.P."/>
            <person name="Lapidus A."/>
        </authorList>
    </citation>
    <scope>NUCLEOTIDE SEQUENCE [LARGE SCALE GENOMIC DNA]</scope>
    <source>
        <strain evidence="11">ATCC 23552 / DSM 43043 / JCM 3097 / NBRC 12989 / 7 KIP</strain>
    </source>
</reference>
<dbReference type="Gene3D" id="1.20.58.180">
    <property type="entry name" value="Class II aaRS and biotin synthetases, domain 2"/>
    <property type="match status" value="1"/>
</dbReference>
<dbReference type="OrthoDB" id="9775440at2"/>
<keyword evidence="9" id="KW-0963">Cytoplasm</keyword>
<evidence type="ECO:0000256" key="8">
    <source>
        <dbReference type="HAMAP-Rule" id="MF_00254"/>
    </source>
</evidence>
<organism evidence="10 11">
    <name type="scientific">Intrasporangium calvum (strain ATCC 23552 / DSM 43043 / JCM 3097 / NBRC 12989 / NCIMB 10167 / NRRL B-3866 / 7 KIP)</name>
    <dbReference type="NCBI Taxonomy" id="710696"/>
    <lineage>
        <taxon>Bacteria</taxon>
        <taxon>Bacillati</taxon>
        <taxon>Actinomycetota</taxon>
        <taxon>Actinomycetes</taxon>
        <taxon>Micrococcales</taxon>
        <taxon>Intrasporangiaceae</taxon>
        <taxon>Intrasporangium</taxon>
    </lineage>
</organism>
<dbReference type="Proteomes" id="UP000008914">
    <property type="component" value="Chromosome"/>
</dbReference>
<dbReference type="Pfam" id="PF02092">
    <property type="entry name" value="tRNA_synt_2f"/>
    <property type="match status" value="1"/>
</dbReference>
<dbReference type="GO" id="GO:0006426">
    <property type="term" value="P:glycyl-tRNA aminoacylation"/>
    <property type="evidence" value="ECO:0007669"/>
    <property type="project" value="UniProtKB-UniRule"/>
</dbReference>
<keyword evidence="5 9" id="KW-0648">Protein biosynthesis</keyword>
<dbReference type="EC" id="6.1.1.14" evidence="9"/>
<dbReference type="EMBL" id="CP002343">
    <property type="protein sequence ID" value="ADU47083.1"/>
    <property type="molecule type" value="Genomic_DNA"/>
</dbReference>
<evidence type="ECO:0000256" key="5">
    <source>
        <dbReference type="ARBA" id="ARBA00022917"/>
    </source>
</evidence>
<comment type="subunit">
    <text evidence="9">Tetramer of two alpha and two beta subunits.</text>
</comment>
<proteinExistence type="inferred from homology"/>
<comment type="catalytic activity">
    <reaction evidence="7 9">
        <text>tRNA(Gly) + glycine + ATP = glycyl-tRNA(Gly) + AMP + diphosphate</text>
        <dbReference type="Rhea" id="RHEA:16013"/>
        <dbReference type="Rhea" id="RHEA-COMP:9664"/>
        <dbReference type="Rhea" id="RHEA-COMP:9683"/>
        <dbReference type="ChEBI" id="CHEBI:30616"/>
        <dbReference type="ChEBI" id="CHEBI:33019"/>
        <dbReference type="ChEBI" id="CHEBI:57305"/>
        <dbReference type="ChEBI" id="CHEBI:78442"/>
        <dbReference type="ChEBI" id="CHEBI:78522"/>
        <dbReference type="ChEBI" id="CHEBI:456215"/>
        <dbReference type="EC" id="6.1.1.14"/>
    </reaction>
</comment>
<dbReference type="Gene3D" id="3.30.930.10">
    <property type="entry name" value="Bira Bifunctional Protein, Domain 2"/>
    <property type="match status" value="1"/>
</dbReference>
<dbReference type="SUPFAM" id="SSF55681">
    <property type="entry name" value="Class II aaRS and biotin synthetases"/>
    <property type="match status" value="1"/>
</dbReference>
<evidence type="ECO:0000256" key="1">
    <source>
        <dbReference type="ARBA" id="ARBA00008226"/>
    </source>
</evidence>
<comment type="similarity">
    <text evidence="1 9">Belongs to the class-II aminoacyl-tRNA synthetase family.</text>
</comment>
<dbReference type="eggNOG" id="COG0752">
    <property type="taxonomic scope" value="Bacteria"/>
</dbReference>
<keyword evidence="11" id="KW-1185">Reference proteome</keyword>
<dbReference type="InterPro" id="IPR002310">
    <property type="entry name" value="Gly-tRNA_ligase_asu"/>
</dbReference>
<dbReference type="PANTHER" id="PTHR30075:SF2">
    <property type="entry name" value="GLYCINE--TRNA LIGASE, CHLOROPLASTIC_MITOCHONDRIAL 2"/>
    <property type="match status" value="1"/>
</dbReference>
<dbReference type="HOGENOM" id="CLU_007220_0_1_11"/>
<dbReference type="InterPro" id="IPR015944">
    <property type="entry name" value="Gly-tRNA-synth_bsu"/>
</dbReference>
<evidence type="ECO:0000313" key="10">
    <source>
        <dbReference type="EMBL" id="ADU47083.1"/>
    </source>
</evidence>
<sequence>MPDTTTLTVQDALLTLQKFWTDRGCMVVQPFNTEVGAGTMNPATILRVLGPEPWRVAYVEPSVRPDDSRYGENPNRLQQHTQFQVILKPDPGNPQELYLESLEALGIDIRAHDIRFVEDNWAQPAIGAWGLGWEVWLDGMEITQFTYFQQVGGQNLDPVAVELTYGVERIMMALQGVAHFKDMVYAPGITYGEAFGQSEYEMSRYYLDDADIQTNRDLFERFTAEAQRLIDVRLPVPAHTYVLKSSHAFNVLDARGAISTTERAKAFGTMRRLAREVSRLWVERREELGFPLLGADLPPMEGRALMPPSQGVEVTPEAYAAELASLAPDVTRRLALEIGVEELPPHVVPEAIEQVRTALTQKLGATRLPHGSVVVQGTPRRIIALVDAVGVHEPDAETLRKGPKVAAAFGPDGAATKAAEGFARGQKVDVSDLVRAEFDGVEHVAVRVAETGRGVLEVLGSIIADVVAGLRADKNMRWSDPELAYSRPIRWIVALWGDTVVPVTVSGLRSGRTTYGERTEAGPLIEVENADVLLPKLAERDFIVDPVARRESVVSQAKSLAASVGGAVDVEGEAALVDEITHLVEAPHGILGSFEERYLELPEQILTTVMRKHQRYLPVRSGDGALLPYFVTMANGECDDDLVRKGNENVLRARYEDAAFFYAADLKVPLEELRAGIAKLTFEERIGSVADRADRIRDVAAALAELVGLDASEGATLARAGQLAKFDLASQMVVELSSLAGFMAREYALKAGETPEVAAALYEMEQPRTAGGPLPASRAGAVLALADRFDLLMAMFALGAKPTGSSDPFALRRAALGVIGILRSQPTLAGLTIEQGLHAAADQLRQQGLDVSAEAIADAVEFVTGRFGQQLREEGVPSTLAGAVQPLAGTPGKAEVALRDIETVRGREGFAKLVEATQRITRIVPEGSPAAYDPQVLREEAERELSVALETIPDLSGAALPEWAGVAVRAVPALERFFDEVLVMAEDPALRAARLGLLQTFVARAPRGIDWRALHSALAG</sequence>
<dbReference type="NCBIfam" id="TIGR00211">
    <property type="entry name" value="glyS"/>
    <property type="match status" value="1"/>
</dbReference>
<evidence type="ECO:0000256" key="3">
    <source>
        <dbReference type="ARBA" id="ARBA00022741"/>
    </source>
</evidence>
<dbReference type="AlphaFoldDB" id="E6S9A7"/>
<evidence type="ECO:0000256" key="7">
    <source>
        <dbReference type="ARBA" id="ARBA00047937"/>
    </source>
</evidence>
<dbReference type="InterPro" id="IPR045864">
    <property type="entry name" value="aa-tRNA-synth_II/BPL/LPL"/>
</dbReference>
<dbReference type="eggNOG" id="COG0751">
    <property type="taxonomic scope" value="Bacteria"/>
</dbReference>
<dbReference type="NCBIfam" id="TIGR00388">
    <property type="entry name" value="glyQ"/>
    <property type="match status" value="1"/>
</dbReference>
<dbReference type="GO" id="GO:0005829">
    <property type="term" value="C:cytosol"/>
    <property type="evidence" value="ECO:0007669"/>
    <property type="project" value="TreeGrafter"/>
</dbReference>
<comment type="subcellular location">
    <subcellularLocation>
        <location evidence="9">Cytoplasm</location>
    </subcellularLocation>
</comment>
<dbReference type="RefSeq" id="WP_013491404.1">
    <property type="nucleotide sequence ID" value="NC_014830.1"/>
</dbReference>
<dbReference type="NCBIfam" id="NF006827">
    <property type="entry name" value="PRK09348.1"/>
    <property type="match status" value="1"/>
</dbReference>
<keyword evidence="3 9" id="KW-0547">Nucleotide-binding</keyword>
<dbReference type="FunFam" id="3.30.930.10:FF:000006">
    <property type="entry name" value="Glycine--tRNA ligase alpha subunit"/>
    <property type="match status" value="1"/>
</dbReference>
<evidence type="ECO:0000256" key="4">
    <source>
        <dbReference type="ARBA" id="ARBA00022840"/>
    </source>
</evidence>
<keyword evidence="4 9" id="KW-0067">ATP-binding</keyword>
<dbReference type="STRING" id="710696.Intca_0538"/>
<dbReference type="KEGG" id="ica:Intca_0538"/>
<dbReference type="Pfam" id="PF02091">
    <property type="entry name" value="tRNA-synt_2e"/>
    <property type="match status" value="1"/>
</dbReference>
<dbReference type="GO" id="GO:0004820">
    <property type="term" value="F:glycine-tRNA ligase activity"/>
    <property type="evidence" value="ECO:0007669"/>
    <property type="project" value="UniProtKB-UniRule"/>
</dbReference>
<dbReference type="HAMAP" id="MF_00254">
    <property type="entry name" value="Gly_tRNA_synth_alpha"/>
    <property type="match status" value="1"/>
</dbReference>
<name>E6S9A7_INTC7</name>
<dbReference type="InterPro" id="IPR006194">
    <property type="entry name" value="Gly-tRNA-synth_heterodimer"/>
</dbReference>
<dbReference type="GO" id="GO:0005524">
    <property type="term" value="F:ATP binding"/>
    <property type="evidence" value="ECO:0007669"/>
    <property type="project" value="UniProtKB-UniRule"/>
</dbReference>
<evidence type="ECO:0000313" key="11">
    <source>
        <dbReference type="Proteomes" id="UP000008914"/>
    </source>
</evidence>
<accession>E6S9A7</accession>
<dbReference type="PANTHER" id="PTHR30075">
    <property type="entry name" value="GLYCYL-TRNA SYNTHETASE"/>
    <property type="match status" value="1"/>
</dbReference>